<reference evidence="8" key="1">
    <citation type="submission" date="2021-09" db="EMBL/GenBank/DDBJ databases">
        <authorList>
            <consortium name="AG Swart"/>
            <person name="Singh M."/>
            <person name="Singh A."/>
            <person name="Seah K."/>
            <person name="Emmerich C."/>
        </authorList>
    </citation>
    <scope>NUCLEOTIDE SEQUENCE</scope>
    <source>
        <strain evidence="8">ATCC30299</strain>
    </source>
</reference>
<dbReference type="NCBIfam" id="TIGR01557">
    <property type="entry name" value="myb_SHAQKYF"/>
    <property type="match status" value="1"/>
</dbReference>
<dbReference type="Proteomes" id="UP001162131">
    <property type="component" value="Unassembled WGS sequence"/>
</dbReference>
<proteinExistence type="predicted"/>
<dbReference type="InterPro" id="IPR006447">
    <property type="entry name" value="Myb_dom_plants"/>
</dbReference>
<dbReference type="PROSITE" id="PS50090">
    <property type="entry name" value="MYB_LIKE"/>
    <property type="match status" value="1"/>
</dbReference>
<gene>
    <name evidence="8" type="ORF">BSTOLATCC_MIC55990</name>
</gene>
<feature type="domain" description="Myb-like" evidence="5">
    <location>
        <begin position="7"/>
        <end position="57"/>
    </location>
</feature>
<dbReference type="InterPro" id="IPR017930">
    <property type="entry name" value="Myb_dom"/>
</dbReference>
<dbReference type="AlphaFoldDB" id="A0AAU9KF28"/>
<evidence type="ECO:0000313" key="9">
    <source>
        <dbReference type="Proteomes" id="UP001162131"/>
    </source>
</evidence>
<dbReference type="InterPro" id="IPR017884">
    <property type="entry name" value="SANT_dom"/>
</dbReference>
<feature type="domain" description="HTH myb-type" evidence="7">
    <location>
        <begin position="7"/>
        <end position="61"/>
    </location>
</feature>
<evidence type="ECO:0000259" key="5">
    <source>
        <dbReference type="PROSITE" id="PS50090"/>
    </source>
</evidence>
<dbReference type="EMBL" id="CAJZBQ010000054">
    <property type="protein sequence ID" value="CAG9332545.1"/>
    <property type="molecule type" value="Genomic_DNA"/>
</dbReference>
<protein>
    <submittedName>
        <fullName evidence="8">Uncharacterized protein</fullName>
    </submittedName>
</protein>
<evidence type="ECO:0000259" key="7">
    <source>
        <dbReference type="PROSITE" id="PS51294"/>
    </source>
</evidence>
<evidence type="ECO:0000259" key="6">
    <source>
        <dbReference type="PROSITE" id="PS51293"/>
    </source>
</evidence>
<evidence type="ECO:0000256" key="1">
    <source>
        <dbReference type="ARBA" id="ARBA00023015"/>
    </source>
</evidence>
<keyword evidence="1" id="KW-0805">Transcription regulation</keyword>
<feature type="domain" description="SANT" evidence="6">
    <location>
        <begin position="14"/>
        <end position="63"/>
    </location>
</feature>
<keyword evidence="3" id="KW-0804">Transcription</keyword>
<keyword evidence="9" id="KW-1185">Reference proteome</keyword>
<dbReference type="SMART" id="SM00717">
    <property type="entry name" value="SANT"/>
    <property type="match status" value="1"/>
</dbReference>
<sequence>MKIQTIESKVNAGKWSREEQKLFEEGLAIFGHDWKRVAGVVKTRSQNQIRSHAQKYLLKQKYKERVVLCKKFEPQCIAVDEPSSRTIMVDHGTQYGEGISFVKLFSCEDYFFS</sequence>
<evidence type="ECO:0000256" key="2">
    <source>
        <dbReference type="ARBA" id="ARBA00023125"/>
    </source>
</evidence>
<dbReference type="Gene3D" id="1.10.10.60">
    <property type="entry name" value="Homeodomain-like"/>
    <property type="match status" value="1"/>
</dbReference>
<evidence type="ECO:0000256" key="3">
    <source>
        <dbReference type="ARBA" id="ARBA00023163"/>
    </source>
</evidence>
<dbReference type="SUPFAM" id="SSF46689">
    <property type="entry name" value="Homeodomain-like"/>
    <property type="match status" value="1"/>
</dbReference>
<keyword evidence="2" id="KW-0238">DNA-binding</keyword>
<accession>A0AAU9KF28</accession>
<comment type="caution">
    <text evidence="8">The sequence shown here is derived from an EMBL/GenBank/DDBJ whole genome shotgun (WGS) entry which is preliminary data.</text>
</comment>
<dbReference type="PROSITE" id="PS51293">
    <property type="entry name" value="SANT"/>
    <property type="match status" value="1"/>
</dbReference>
<name>A0AAU9KF28_9CILI</name>
<keyword evidence="4" id="KW-0539">Nucleus</keyword>
<dbReference type="PANTHER" id="PTHR12802">
    <property type="entry name" value="SWI/SNF COMPLEX-RELATED"/>
    <property type="match status" value="1"/>
</dbReference>
<dbReference type="InterPro" id="IPR009057">
    <property type="entry name" value="Homeodomain-like_sf"/>
</dbReference>
<dbReference type="CDD" id="cd00167">
    <property type="entry name" value="SANT"/>
    <property type="match status" value="1"/>
</dbReference>
<dbReference type="InterPro" id="IPR001005">
    <property type="entry name" value="SANT/Myb"/>
</dbReference>
<dbReference type="PROSITE" id="PS51294">
    <property type="entry name" value="HTH_MYB"/>
    <property type="match status" value="1"/>
</dbReference>
<dbReference type="GO" id="GO:0003677">
    <property type="term" value="F:DNA binding"/>
    <property type="evidence" value="ECO:0007669"/>
    <property type="project" value="UniProtKB-KW"/>
</dbReference>
<organism evidence="8 9">
    <name type="scientific">Blepharisma stoltei</name>
    <dbReference type="NCBI Taxonomy" id="1481888"/>
    <lineage>
        <taxon>Eukaryota</taxon>
        <taxon>Sar</taxon>
        <taxon>Alveolata</taxon>
        <taxon>Ciliophora</taxon>
        <taxon>Postciliodesmatophora</taxon>
        <taxon>Heterotrichea</taxon>
        <taxon>Heterotrichida</taxon>
        <taxon>Blepharismidae</taxon>
        <taxon>Blepharisma</taxon>
    </lineage>
</organism>
<evidence type="ECO:0000313" key="8">
    <source>
        <dbReference type="EMBL" id="CAG9332545.1"/>
    </source>
</evidence>
<dbReference type="Pfam" id="PF00249">
    <property type="entry name" value="Myb_DNA-binding"/>
    <property type="match status" value="1"/>
</dbReference>
<evidence type="ECO:0000256" key="4">
    <source>
        <dbReference type="ARBA" id="ARBA00023242"/>
    </source>
</evidence>